<comment type="subcellular location">
    <subcellularLocation>
        <location evidence="1">Endomembrane system</location>
        <topology evidence="1">Multi-pass membrane protein</topology>
    </subcellularLocation>
    <subcellularLocation>
        <location evidence="6">Membrane</location>
        <topology evidence="6">Multi-pass membrane protein</topology>
    </subcellularLocation>
</comment>
<dbReference type="RefSeq" id="WP_068136851.1">
    <property type="nucleotide sequence ID" value="NZ_AP014924.1"/>
</dbReference>
<feature type="transmembrane region" description="Helical" evidence="7">
    <location>
        <begin position="397"/>
        <end position="427"/>
    </location>
</feature>
<evidence type="ECO:0000256" key="2">
    <source>
        <dbReference type="ARBA" id="ARBA00009025"/>
    </source>
</evidence>
<sequence>MLTALVFAPLLGALVILFLNKENKQQIRRTALLFSLIPLVLVALMALRYQYGATGMQFVERYEWIPSIGVSYYLGTDGISFPMLAVTALVSTLAILTSFTIEQRVKEFFALFLLLETGMLGVFVALDYFLFYIFWEVVLVPMYFLIGIWGGPNRQYASIKFFIYTLAGSVVMLVGILALYFSSGLGTFDMLAIAERGGFDPTFQVWVFLALFFGFAVKVPIFPFHTWLPDAHVEAPTGGSMVLAGVLLKMGTYGFFRIAVPTLPDAAAQFALPLAVLGVINIVYGALAAMAQPDMKKMVAYSSVSHMGFVILGVAAGVAGGSEMAMNGALFVMVSHGIISPLMFFLVGSALYDRAHTRMMPEMGGMWTQLPIIGTILAFGAFANLGLPGLSGFAGEFFTFVGSFPIFTTLVIVGSLGLILTAGYHLWMMQRVLLGEPKGSHHPMPDITGRELAVSVPLMLATAALGIFPPMLLNVLNPAVVSLVNQVQLALGGL</sequence>
<keyword evidence="10" id="KW-1185">Reference proteome</keyword>
<evidence type="ECO:0000256" key="3">
    <source>
        <dbReference type="ARBA" id="ARBA00022692"/>
    </source>
</evidence>
<evidence type="ECO:0000256" key="7">
    <source>
        <dbReference type="SAM" id="Phobius"/>
    </source>
</evidence>
<feature type="transmembrane region" description="Helical" evidence="7">
    <location>
        <begin position="448"/>
        <end position="468"/>
    </location>
</feature>
<reference evidence="10" key="1">
    <citation type="submission" date="2015-07" db="EMBL/GenBank/DDBJ databases">
        <title>Complete genome sequence and phylogenetic analysis of Limnochorda pilosa.</title>
        <authorList>
            <person name="Watanabe M."/>
            <person name="Kojima H."/>
            <person name="Fukui M."/>
        </authorList>
    </citation>
    <scope>NUCLEOTIDE SEQUENCE [LARGE SCALE GENOMIC DNA]</scope>
    <source>
        <strain evidence="10">HC45</strain>
    </source>
</reference>
<proteinExistence type="inferred from homology"/>
<dbReference type="PRINTS" id="PR01437">
    <property type="entry name" value="NUOXDRDTASE4"/>
</dbReference>
<feature type="transmembrane region" description="Helical" evidence="7">
    <location>
        <begin position="266"/>
        <end position="287"/>
    </location>
</feature>
<keyword evidence="5 7" id="KW-0472">Membrane</keyword>
<feature type="transmembrane region" description="Helical" evidence="7">
    <location>
        <begin position="364"/>
        <end position="385"/>
    </location>
</feature>
<dbReference type="GO" id="GO:0042773">
    <property type="term" value="P:ATP synthesis coupled electron transport"/>
    <property type="evidence" value="ECO:0007669"/>
    <property type="project" value="InterPro"/>
</dbReference>
<evidence type="ECO:0000313" key="10">
    <source>
        <dbReference type="Proteomes" id="UP000065807"/>
    </source>
</evidence>
<evidence type="ECO:0000256" key="6">
    <source>
        <dbReference type="RuleBase" id="RU000320"/>
    </source>
</evidence>
<dbReference type="GO" id="GO:0016020">
    <property type="term" value="C:membrane"/>
    <property type="evidence" value="ECO:0007669"/>
    <property type="project" value="UniProtKB-SubCell"/>
</dbReference>
<dbReference type="PANTHER" id="PTHR43507">
    <property type="entry name" value="NADH-UBIQUINONE OXIDOREDUCTASE CHAIN 4"/>
    <property type="match status" value="1"/>
</dbReference>
<dbReference type="Proteomes" id="UP000065807">
    <property type="component" value="Chromosome"/>
</dbReference>
<gene>
    <name evidence="9" type="ORF">LIP_1826</name>
</gene>
<feature type="transmembrane region" description="Helical" evidence="7">
    <location>
        <begin position="132"/>
        <end position="149"/>
    </location>
</feature>
<dbReference type="GO" id="GO:0012505">
    <property type="term" value="C:endomembrane system"/>
    <property type="evidence" value="ECO:0007669"/>
    <property type="project" value="UniProtKB-SubCell"/>
</dbReference>
<evidence type="ECO:0000313" key="9">
    <source>
        <dbReference type="EMBL" id="BAS27670.1"/>
    </source>
</evidence>
<dbReference type="OrthoDB" id="9807568at2"/>
<dbReference type="GO" id="GO:0008137">
    <property type="term" value="F:NADH dehydrogenase (ubiquinone) activity"/>
    <property type="evidence" value="ECO:0007669"/>
    <property type="project" value="InterPro"/>
</dbReference>
<accession>A0A0K2SKQ6</accession>
<feature type="transmembrane region" description="Helical" evidence="7">
    <location>
        <begin position="71"/>
        <end position="96"/>
    </location>
</feature>
<evidence type="ECO:0000256" key="4">
    <source>
        <dbReference type="ARBA" id="ARBA00022989"/>
    </source>
</evidence>
<feature type="transmembrane region" description="Helical" evidence="7">
    <location>
        <begin position="6"/>
        <end position="23"/>
    </location>
</feature>
<comment type="similarity">
    <text evidence="2">Belongs to the complex I subunit 4 family.</text>
</comment>
<dbReference type="InterPro" id="IPR001750">
    <property type="entry name" value="ND/Mrp_TM"/>
</dbReference>
<feature type="transmembrane region" description="Helical" evidence="7">
    <location>
        <begin position="330"/>
        <end position="352"/>
    </location>
</feature>
<dbReference type="EMBL" id="AP014924">
    <property type="protein sequence ID" value="BAS27670.1"/>
    <property type="molecule type" value="Genomic_DNA"/>
</dbReference>
<feature type="transmembrane region" description="Helical" evidence="7">
    <location>
        <begin position="240"/>
        <end position="260"/>
    </location>
</feature>
<dbReference type="PATRIC" id="fig|1555112.3.peg.1858"/>
<dbReference type="Pfam" id="PF00361">
    <property type="entry name" value="Proton_antipo_M"/>
    <property type="match status" value="1"/>
</dbReference>
<keyword evidence="9" id="KW-0830">Ubiquinone</keyword>
<dbReference type="GO" id="GO:0048039">
    <property type="term" value="F:ubiquinone binding"/>
    <property type="evidence" value="ECO:0007669"/>
    <property type="project" value="TreeGrafter"/>
</dbReference>
<dbReference type="KEGG" id="lpil:LIP_1826"/>
<keyword evidence="3 6" id="KW-0812">Transmembrane</keyword>
<feature type="domain" description="NADH:quinone oxidoreductase/Mrp antiporter transmembrane" evidence="8">
    <location>
        <begin position="125"/>
        <end position="413"/>
    </location>
</feature>
<evidence type="ECO:0000256" key="1">
    <source>
        <dbReference type="ARBA" id="ARBA00004127"/>
    </source>
</evidence>
<dbReference type="GO" id="GO:0015990">
    <property type="term" value="P:electron transport coupled proton transport"/>
    <property type="evidence" value="ECO:0007669"/>
    <property type="project" value="TreeGrafter"/>
</dbReference>
<dbReference type="GO" id="GO:0003954">
    <property type="term" value="F:NADH dehydrogenase activity"/>
    <property type="evidence" value="ECO:0007669"/>
    <property type="project" value="TreeGrafter"/>
</dbReference>
<name>A0A0K2SKQ6_LIMPI</name>
<protein>
    <submittedName>
        <fullName evidence="9">NADH:ubiquinone oxidoreductase subunit M</fullName>
    </submittedName>
</protein>
<feature type="transmembrane region" description="Helical" evidence="7">
    <location>
        <begin position="30"/>
        <end position="51"/>
    </location>
</feature>
<feature type="transmembrane region" description="Helical" evidence="7">
    <location>
        <begin position="299"/>
        <end position="318"/>
    </location>
</feature>
<dbReference type="NCBIfam" id="TIGR01972">
    <property type="entry name" value="NDH_I_M"/>
    <property type="match status" value="1"/>
</dbReference>
<keyword evidence="4 7" id="KW-1133">Transmembrane helix</keyword>
<dbReference type="STRING" id="1555112.LIP_1826"/>
<reference evidence="10" key="2">
    <citation type="journal article" date="2016" name="Int. J. Syst. Evol. Microbiol.">
        <title>Complete genome sequence and cell structure of Limnochorda pilosa, a Gram-negative spore-former within the phylum Firmicutes.</title>
        <authorList>
            <person name="Watanabe M."/>
            <person name="Kojima H."/>
            <person name="Fukui M."/>
        </authorList>
    </citation>
    <scope>NUCLEOTIDE SEQUENCE [LARGE SCALE GENOMIC DNA]</scope>
    <source>
        <strain evidence="10">HC45</strain>
    </source>
</reference>
<dbReference type="InterPro" id="IPR010227">
    <property type="entry name" value="NADH_Q_OxRdtase_chainM/4"/>
</dbReference>
<dbReference type="AlphaFoldDB" id="A0A0K2SKQ6"/>
<organism evidence="9 10">
    <name type="scientific">Limnochorda pilosa</name>
    <dbReference type="NCBI Taxonomy" id="1555112"/>
    <lineage>
        <taxon>Bacteria</taxon>
        <taxon>Bacillati</taxon>
        <taxon>Bacillota</taxon>
        <taxon>Limnochordia</taxon>
        <taxon>Limnochordales</taxon>
        <taxon>Limnochordaceae</taxon>
        <taxon>Limnochorda</taxon>
    </lineage>
</organism>
<feature type="transmembrane region" description="Helical" evidence="7">
    <location>
        <begin position="108"/>
        <end position="126"/>
    </location>
</feature>
<feature type="transmembrane region" description="Helical" evidence="7">
    <location>
        <begin position="203"/>
        <end position="228"/>
    </location>
</feature>
<evidence type="ECO:0000259" key="8">
    <source>
        <dbReference type="Pfam" id="PF00361"/>
    </source>
</evidence>
<dbReference type="InterPro" id="IPR003918">
    <property type="entry name" value="NADH_UbQ_OxRdtase"/>
</dbReference>
<dbReference type="PANTHER" id="PTHR43507:SF1">
    <property type="entry name" value="NADH-UBIQUINONE OXIDOREDUCTASE CHAIN 4"/>
    <property type="match status" value="1"/>
</dbReference>
<evidence type="ECO:0000256" key="5">
    <source>
        <dbReference type="ARBA" id="ARBA00023136"/>
    </source>
</evidence>
<feature type="transmembrane region" description="Helical" evidence="7">
    <location>
        <begin position="161"/>
        <end position="183"/>
    </location>
</feature>